<comment type="caution">
    <text evidence="2">The sequence shown here is derived from an EMBL/GenBank/DDBJ whole genome shotgun (WGS) entry which is preliminary data.</text>
</comment>
<keyword evidence="3" id="KW-1185">Reference proteome</keyword>
<organism evidence="2 3">
    <name type="scientific">Stichopus japonicus</name>
    <name type="common">Sea cucumber</name>
    <dbReference type="NCBI Taxonomy" id="307972"/>
    <lineage>
        <taxon>Eukaryota</taxon>
        <taxon>Metazoa</taxon>
        <taxon>Echinodermata</taxon>
        <taxon>Eleutherozoa</taxon>
        <taxon>Echinozoa</taxon>
        <taxon>Holothuroidea</taxon>
        <taxon>Aspidochirotacea</taxon>
        <taxon>Aspidochirotida</taxon>
        <taxon>Stichopodidae</taxon>
        <taxon>Apostichopus</taxon>
    </lineage>
</organism>
<evidence type="ECO:0000313" key="2">
    <source>
        <dbReference type="EMBL" id="PIK39586.1"/>
    </source>
</evidence>
<dbReference type="AlphaFoldDB" id="A0A2G8JUZ7"/>
<gene>
    <name evidence="2" type="ORF">BSL78_23572</name>
</gene>
<protein>
    <submittedName>
        <fullName evidence="2">Putative NAD-dependent protein deacetylase sirtuin-2-like</fullName>
    </submittedName>
</protein>
<evidence type="ECO:0000256" key="1">
    <source>
        <dbReference type="SAM" id="MobiDB-lite"/>
    </source>
</evidence>
<evidence type="ECO:0000313" key="3">
    <source>
        <dbReference type="Proteomes" id="UP000230750"/>
    </source>
</evidence>
<reference evidence="2 3" key="1">
    <citation type="journal article" date="2017" name="PLoS Biol.">
        <title>The sea cucumber genome provides insights into morphological evolution and visceral regeneration.</title>
        <authorList>
            <person name="Zhang X."/>
            <person name="Sun L."/>
            <person name="Yuan J."/>
            <person name="Sun Y."/>
            <person name="Gao Y."/>
            <person name="Zhang L."/>
            <person name="Li S."/>
            <person name="Dai H."/>
            <person name="Hamel J.F."/>
            <person name="Liu C."/>
            <person name="Yu Y."/>
            <person name="Liu S."/>
            <person name="Lin W."/>
            <person name="Guo K."/>
            <person name="Jin S."/>
            <person name="Xu P."/>
            <person name="Storey K.B."/>
            <person name="Huan P."/>
            <person name="Zhang T."/>
            <person name="Zhou Y."/>
            <person name="Zhang J."/>
            <person name="Lin C."/>
            <person name="Li X."/>
            <person name="Xing L."/>
            <person name="Huo D."/>
            <person name="Sun M."/>
            <person name="Wang L."/>
            <person name="Mercier A."/>
            <person name="Li F."/>
            <person name="Yang H."/>
            <person name="Xiang J."/>
        </authorList>
    </citation>
    <scope>NUCLEOTIDE SEQUENCE [LARGE SCALE GENOMIC DNA]</scope>
    <source>
        <strain evidence="2">Shaxun</strain>
        <tissue evidence="2">Muscle</tissue>
    </source>
</reference>
<dbReference type="Proteomes" id="UP000230750">
    <property type="component" value="Unassembled WGS sequence"/>
</dbReference>
<sequence>MERSGQADPFMQMLGLSRGMDFDSDKNYRDVAWIGTCDDGCFELAKLLKWKDDLDQLIKDGHAKMDAEIKSGKEVKGLKNTQQSTELHEEDKKEE</sequence>
<feature type="compositionally biased region" description="Basic and acidic residues" evidence="1">
    <location>
        <begin position="86"/>
        <end position="95"/>
    </location>
</feature>
<feature type="region of interest" description="Disordered" evidence="1">
    <location>
        <begin position="69"/>
        <end position="95"/>
    </location>
</feature>
<proteinExistence type="predicted"/>
<dbReference type="Gene3D" id="3.40.50.1220">
    <property type="entry name" value="TPP-binding domain"/>
    <property type="match status" value="1"/>
</dbReference>
<dbReference type="OrthoDB" id="420264at2759"/>
<name>A0A2G8JUZ7_STIJA</name>
<accession>A0A2G8JUZ7</accession>
<dbReference type="EMBL" id="MRZV01001224">
    <property type="protein sequence ID" value="PIK39586.1"/>
    <property type="molecule type" value="Genomic_DNA"/>
</dbReference>
<dbReference type="STRING" id="307972.A0A2G8JUZ7"/>